<dbReference type="SUPFAM" id="SSF53474">
    <property type="entry name" value="alpha/beta-Hydrolases"/>
    <property type="match status" value="1"/>
</dbReference>
<proteinExistence type="predicted"/>
<dbReference type="InterPro" id="IPR029058">
    <property type="entry name" value="AB_hydrolase_fold"/>
</dbReference>
<dbReference type="GO" id="GO:0016787">
    <property type="term" value="F:hydrolase activity"/>
    <property type="evidence" value="ECO:0007669"/>
    <property type="project" value="UniProtKB-KW"/>
</dbReference>
<evidence type="ECO:0000313" key="4">
    <source>
        <dbReference type="Proteomes" id="UP000250462"/>
    </source>
</evidence>
<dbReference type="Gene3D" id="3.40.50.1820">
    <property type="entry name" value="alpha/beta hydrolase"/>
    <property type="match status" value="1"/>
</dbReference>
<dbReference type="PRINTS" id="PR00111">
    <property type="entry name" value="ABHYDROLASE"/>
</dbReference>
<comment type="caution">
    <text evidence="3">The sequence shown here is derived from an EMBL/GenBank/DDBJ whole genome shotgun (WGS) entry which is preliminary data.</text>
</comment>
<protein>
    <submittedName>
        <fullName evidence="3">Alpha/beta hydrolase</fullName>
    </submittedName>
</protein>
<dbReference type="PANTHER" id="PTHR43798:SF31">
    <property type="entry name" value="AB HYDROLASE SUPERFAMILY PROTEIN YCLE"/>
    <property type="match status" value="1"/>
</dbReference>
<dbReference type="InterPro" id="IPR050266">
    <property type="entry name" value="AB_hydrolase_sf"/>
</dbReference>
<evidence type="ECO:0000256" key="1">
    <source>
        <dbReference type="ARBA" id="ARBA00022801"/>
    </source>
</evidence>
<keyword evidence="4" id="KW-1185">Reference proteome</keyword>
<dbReference type="OrthoDB" id="3771266at2"/>
<name>A0A329QTG4_9ACTN</name>
<evidence type="ECO:0000313" key="3">
    <source>
        <dbReference type="EMBL" id="RAW15625.1"/>
    </source>
</evidence>
<sequence>MISSAFPLQTLDLDDHRVAYVDLDPDTSHTPLVLLHGGVVDHRMWSHQLAAFPDRRVIAPDARGHGQTSTPTGPHRLCDDVVALLDALDVPHAVLVGLSMGGGTAVDTALEYPDRVTGLVVSGTGTSEPEFTDPWIVDIFSAWQQAQAAADLEAWVDVFLRFVPGPQRTAADVEPAVMRGIQTMARDLVTTHVKLDENGVPVAPAQPTPVTGTWSRLPGIAVPVLAIAGSADGSDHVRMTRQLAEHVQQGRFVTVDGVGHYPNLERPAEFNAAVLEFLAAHDL</sequence>
<gene>
    <name evidence="3" type="ORF">DPM12_08220</name>
</gene>
<reference evidence="3 4" key="1">
    <citation type="submission" date="2018-06" db="EMBL/GenBank/DDBJ databases">
        <title>Phytoactinopolyspora halophila sp. nov., a novel halophilic actinomycete isolated from a saline soil in China.</title>
        <authorList>
            <person name="Tang S.-K."/>
        </authorList>
    </citation>
    <scope>NUCLEOTIDE SEQUENCE [LARGE SCALE GENOMIC DNA]</scope>
    <source>
        <strain evidence="3 4">YIM 96934</strain>
    </source>
</reference>
<dbReference type="Pfam" id="PF00561">
    <property type="entry name" value="Abhydrolase_1"/>
    <property type="match status" value="1"/>
</dbReference>
<dbReference type="RefSeq" id="WP_112257826.1">
    <property type="nucleotide sequence ID" value="NZ_QMIG01000005.1"/>
</dbReference>
<dbReference type="AlphaFoldDB" id="A0A329QTG4"/>
<dbReference type="Proteomes" id="UP000250462">
    <property type="component" value="Unassembled WGS sequence"/>
</dbReference>
<evidence type="ECO:0000259" key="2">
    <source>
        <dbReference type="Pfam" id="PF00561"/>
    </source>
</evidence>
<organism evidence="3 4">
    <name type="scientific">Phytoactinopolyspora halophila</name>
    <dbReference type="NCBI Taxonomy" id="1981511"/>
    <lineage>
        <taxon>Bacteria</taxon>
        <taxon>Bacillati</taxon>
        <taxon>Actinomycetota</taxon>
        <taxon>Actinomycetes</taxon>
        <taxon>Jiangellales</taxon>
        <taxon>Jiangellaceae</taxon>
        <taxon>Phytoactinopolyspora</taxon>
    </lineage>
</organism>
<dbReference type="PANTHER" id="PTHR43798">
    <property type="entry name" value="MONOACYLGLYCEROL LIPASE"/>
    <property type="match status" value="1"/>
</dbReference>
<keyword evidence="1 3" id="KW-0378">Hydrolase</keyword>
<dbReference type="PRINTS" id="PR00412">
    <property type="entry name" value="EPOXHYDRLASE"/>
</dbReference>
<dbReference type="GO" id="GO:0016020">
    <property type="term" value="C:membrane"/>
    <property type="evidence" value="ECO:0007669"/>
    <property type="project" value="TreeGrafter"/>
</dbReference>
<feature type="domain" description="AB hydrolase-1" evidence="2">
    <location>
        <begin position="31"/>
        <end position="267"/>
    </location>
</feature>
<dbReference type="InterPro" id="IPR000639">
    <property type="entry name" value="Epox_hydrolase-like"/>
</dbReference>
<dbReference type="InterPro" id="IPR000073">
    <property type="entry name" value="AB_hydrolase_1"/>
</dbReference>
<accession>A0A329QTG4</accession>
<dbReference type="EMBL" id="QMIG01000005">
    <property type="protein sequence ID" value="RAW15625.1"/>
    <property type="molecule type" value="Genomic_DNA"/>
</dbReference>